<dbReference type="AlphaFoldDB" id="A0A1S8CS46"/>
<dbReference type="GO" id="GO:0004540">
    <property type="term" value="F:RNA nuclease activity"/>
    <property type="evidence" value="ECO:0007669"/>
    <property type="project" value="InterPro"/>
</dbReference>
<evidence type="ECO:0000256" key="2">
    <source>
        <dbReference type="ARBA" id="ARBA00022649"/>
    </source>
</evidence>
<keyword evidence="6 8" id="KW-0460">Magnesium</keyword>
<protein>
    <recommendedName>
        <fullName evidence="8">Ribonuclease VapC</fullName>
        <shortName evidence="8">RNase VapC</shortName>
        <ecNumber evidence="8">3.1.-.-</ecNumber>
    </recommendedName>
    <alternativeName>
        <fullName evidence="8">Toxin VapC</fullName>
    </alternativeName>
</protein>
<feature type="binding site" evidence="8">
    <location>
        <position position="6"/>
    </location>
    <ligand>
        <name>Mg(2+)</name>
        <dbReference type="ChEBI" id="CHEBI:18420"/>
    </ligand>
</feature>
<evidence type="ECO:0000256" key="7">
    <source>
        <dbReference type="ARBA" id="ARBA00038093"/>
    </source>
</evidence>
<name>A0A1S8CS46_9GAMM</name>
<dbReference type="InterPro" id="IPR002716">
    <property type="entry name" value="PIN_dom"/>
</dbReference>
<evidence type="ECO:0000313" key="10">
    <source>
        <dbReference type="EMBL" id="ONG38722.1"/>
    </source>
</evidence>
<dbReference type="GO" id="GO:0016787">
    <property type="term" value="F:hydrolase activity"/>
    <property type="evidence" value="ECO:0007669"/>
    <property type="project" value="UniProtKB-KW"/>
</dbReference>
<proteinExistence type="inferred from homology"/>
<dbReference type="PANTHER" id="PTHR33653">
    <property type="entry name" value="RIBONUCLEASE VAPC2"/>
    <property type="match status" value="1"/>
</dbReference>
<dbReference type="Proteomes" id="UP000192132">
    <property type="component" value="Unassembled WGS sequence"/>
</dbReference>
<comment type="function">
    <text evidence="8">Toxic component of a toxin-antitoxin (TA) system. An RNase.</text>
</comment>
<keyword evidence="3 8" id="KW-0540">Nuclease</keyword>
<dbReference type="SUPFAM" id="SSF88723">
    <property type="entry name" value="PIN domain-like"/>
    <property type="match status" value="1"/>
</dbReference>
<dbReference type="HAMAP" id="MF_00265">
    <property type="entry name" value="VapC_Nob1"/>
    <property type="match status" value="1"/>
</dbReference>
<evidence type="ECO:0000256" key="6">
    <source>
        <dbReference type="ARBA" id="ARBA00022842"/>
    </source>
</evidence>
<dbReference type="InterPro" id="IPR029060">
    <property type="entry name" value="PIN-like_dom_sf"/>
</dbReference>
<keyword evidence="4 8" id="KW-0479">Metal-binding</keyword>
<evidence type="ECO:0000313" key="11">
    <source>
        <dbReference type="Proteomes" id="UP000192132"/>
    </source>
</evidence>
<dbReference type="RefSeq" id="WP_076878684.1">
    <property type="nucleotide sequence ID" value="NZ_MLCN01000029.1"/>
</dbReference>
<dbReference type="EMBL" id="MLCN01000029">
    <property type="protein sequence ID" value="ONG38722.1"/>
    <property type="molecule type" value="Genomic_DNA"/>
</dbReference>
<keyword evidence="5 8" id="KW-0378">Hydrolase</keyword>
<dbReference type="OrthoDB" id="9804823at2"/>
<dbReference type="InterPro" id="IPR050556">
    <property type="entry name" value="Type_II_TA_system_RNase"/>
</dbReference>
<keyword evidence="11" id="KW-1185">Reference proteome</keyword>
<accession>A0A1S8CS46</accession>
<comment type="similarity">
    <text evidence="7 8">Belongs to the PINc/VapC protein family.</text>
</comment>
<evidence type="ECO:0000256" key="1">
    <source>
        <dbReference type="ARBA" id="ARBA00001946"/>
    </source>
</evidence>
<keyword evidence="8" id="KW-0800">Toxin</keyword>
<dbReference type="GO" id="GO:0090729">
    <property type="term" value="F:toxin activity"/>
    <property type="evidence" value="ECO:0007669"/>
    <property type="project" value="UniProtKB-KW"/>
</dbReference>
<dbReference type="PANTHER" id="PTHR33653:SF1">
    <property type="entry name" value="RIBONUCLEASE VAPC2"/>
    <property type="match status" value="1"/>
</dbReference>
<evidence type="ECO:0000256" key="5">
    <source>
        <dbReference type="ARBA" id="ARBA00022801"/>
    </source>
</evidence>
<keyword evidence="2 8" id="KW-1277">Toxin-antitoxin system</keyword>
<feature type="domain" description="PIN" evidence="9">
    <location>
        <begin position="3"/>
        <end position="132"/>
    </location>
</feature>
<dbReference type="CDD" id="cd18731">
    <property type="entry name" value="PIN_NgFitB-like"/>
    <property type="match status" value="1"/>
</dbReference>
<gene>
    <name evidence="8" type="primary">vapC</name>
    <name evidence="10" type="ORF">BKE30_11170</name>
</gene>
<dbReference type="GO" id="GO:0000287">
    <property type="term" value="F:magnesium ion binding"/>
    <property type="evidence" value="ECO:0007669"/>
    <property type="project" value="UniProtKB-UniRule"/>
</dbReference>
<dbReference type="Gene3D" id="3.40.50.1010">
    <property type="entry name" value="5'-nuclease"/>
    <property type="match status" value="1"/>
</dbReference>
<comment type="cofactor">
    <cofactor evidence="1 8">
        <name>Mg(2+)</name>
        <dbReference type="ChEBI" id="CHEBI:18420"/>
    </cofactor>
</comment>
<evidence type="ECO:0000256" key="8">
    <source>
        <dbReference type="HAMAP-Rule" id="MF_00265"/>
    </source>
</evidence>
<reference evidence="10 11" key="1">
    <citation type="submission" date="2016-10" db="EMBL/GenBank/DDBJ databases">
        <title>Draft Genome sequence of Alkanindiges sp. strain H1.</title>
        <authorList>
            <person name="Subhash Y."/>
            <person name="Lee S."/>
        </authorList>
    </citation>
    <scope>NUCLEOTIDE SEQUENCE [LARGE SCALE GENOMIC DNA]</scope>
    <source>
        <strain evidence="10 11">H1</strain>
    </source>
</reference>
<organism evidence="10 11">
    <name type="scientific">Alkanindiges hydrocarboniclasticus</name>
    <dbReference type="NCBI Taxonomy" id="1907941"/>
    <lineage>
        <taxon>Bacteria</taxon>
        <taxon>Pseudomonadati</taxon>
        <taxon>Pseudomonadota</taxon>
        <taxon>Gammaproteobacteria</taxon>
        <taxon>Moraxellales</taxon>
        <taxon>Moraxellaceae</taxon>
        <taxon>Alkanindiges</taxon>
    </lineage>
</organism>
<sequence>MKYLLDTNILSEIMRGAPNPHVVVWLDQQNPAHLYISAITVAEILYGIARLPEGQRKQKLAIAAVAMFQEDFKNRICGFDQFSAEFYADLVNQRVCRGLAISQSDAQIAGIALCQQMTVVTRNIKDFSQIDGLTVLNPF</sequence>
<evidence type="ECO:0000259" key="9">
    <source>
        <dbReference type="Pfam" id="PF01850"/>
    </source>
</evidence>
<dbReference type="Pfam" id="PF01850">
    <property type="entry name" value="PIN"/>
    <property type="match status" value="1"/>
</dbReference>
<dbReference type="InterPro" id="IPR022907">
    <property type="entry name" value="VapC_family"/>
</dbReference>
<comment type="caution">
    <text evidence="10">The sequence shown here is derived from an EMBL/GenBank/DDBJ whole genome shotgun (WGS) entry which is preliminary data.</text>
</comment>
<feature type="binding site" evidence="8">
    <location>
        <position position="105"/>
    </location>
    <ligand>
        <name>Mg(2+)</name>
        <dbReference type="ChEBI" id="CHEBI:18420"/>
    </ligand>
</feature>
<dbReference type="EC" id="3.1.-.-" evidence="8"/>
<evidence type="ECO:0000256" key="4">
    <source>
        <dbReference type="ARBA" id="ARBA00022723"/>
    </source>
</evidence>
<dbReference type="STRING" id="1907941.BKE30_11170"/>
<evidence type="ECO:0000256" key="3">
    <source>
        <dbReference type="ARBA" id="ARBA00022722"/>
    </source>
</evidence>